<dbReference type="EMBL" id="MTHD01000008">
    <property type="protein sequence ID" value="OMG51717.1"/>
    <property type="molecule type" value="Genomic_DNA"/>
</dbReference>
<organism evidence="1 2">
    <name type="scientific">Azonexus hydrophilus</name>
    <dbReference type="NCBI Taxonomy" id="418702"/>
    <lineage>
        <taxon>Bacteria</taxon>
        <taxon>Pseudomonadati</taxon>
        <taxon>Pseudomonadota</taxon>
        <taxon>Betaproteobacteria</taxon>
        <taxon>Rhodocyclales</taxon>
        <taxon>Azonexaceae</taxon>
        <taxon>Azonexus</taxon>
    </lineage>
</organism>
<dbReference type="PANTHER" id="PTHR38693">
    <property type="entry name" value="UBIQUINONE BIOSYNTHESIS PROTEIN UBIJ"/>
    <property type="match status" value="1"/>
</dbReference>
<evidence type="ECO:0008006" key="3">
    <source>
        <dbReference type="Google" id="ProtNLM"/>
    </source>
</evidence>
<gene>
    <name evidence="1" type="ORF">BJN45_17065</name>
</gene>
<reference evidence="1 2" key="1">
    <citation type="submission" date="2016-10" db="EMBL/GenBank/DDBJ databases">
        <title>Alkaliphiles isolated from bioreactors.</title>
        <authorList>
            <person name="Salah Z."/>
            <person name="Rout S.P."/>
            <person name="Humphreys P.N."/>
        </authorList>
    </citation>
    <scope>NUCLEOTIDE SEQUENCE [LARGE SCALE GENOMIC DNA]</scope>
    <source>
        <strain evidence="1 2">ZS02</strain>
    </source>
</reference>
<accession>A0A1R1HYX3</accession>
<evidence type="ECO:0000313" key="2">
    <source>
        <dbReference type="Proteomes" id="UP000187526"/>
    </source>
</evidence>
<dbReference type="PANTHER" id="PTHR38693:SF1">
    <property type="entry name" value="UBIQUINONE BIOSYNTHESIS ACCESSORY FACTOR UBIJ"/>
    <property type="match status" value="1"/>
</dbReference>
<keyword evidence="2" id="KW-1185">Reference proteome</keyword>
<name>A0A1R1HYX3_9RHOO</name>
<evidence type="ECO:0000313" key="1">
    <source>
        <dbReference type="EMBL" id="OMG51717.1"/>
    </source>
</evidence>
<dbReference type="STRING" id="418702.BJN45_17065"/>
<dbReference type="AlphaFoldDB" id="A0A1R1HYX3"/>
<dbReference type="RefSeq" id="WP_076097447.1">
    <property type="nucleotide sequence ID" value="NZ_MTHD01000008.1"/>
</dbReference>
<comment type="caution">
    <text evidence="1">The sequence shown here is derived from an EMBL/GenBank/DDBJ whole genome shotgun (WGS) entry which is preliminary data.</text>
</comment>
<protein>
    <recommendedName>
        <fullName evidence="3">Ubiquinone biosynthesis accessory factor UbiJ</fullName>
    </recommendedName>
</protein>
<proteinExistence type="predicted"/>
<sequence>MNLLERLVVVPVNHLIGDSPWAGERLRQHAGAHVRIQAGGLRISLQIDAAGFLQAGGDASIFPDVCIELPGDFPARAMVDRSSLMSAARLSGAADIAETLAFVFRNLRWDMEGDLASLVGDIPARRLMRSGAALFSAARDGGQRMAENMLEFVTEESGLLASPAEIKAFLGEVDVLRDDLARLDKRLSRLTD</sequence>
<dbReference type="InterPro" id="IPR038989">
    <property type="entry name" value="UbiJ"/>
</dbReference>
<dbReference type="GO" id="GO:0006744">
    <property type="term" value="P:ubiquinone biosynthetic process"/>
    <property type="evidence" value="ECO:0007669"/>
    <property type="project" value="InterPro"/>
</dbReference>
<dbReference type="Proteomes" id="UP000187526">
    <property type="component" value="Unassembled WGS sequence"/>
</dbReference>
<dbReference type="OrthoDB" id="8525483at2"/>